<name>A0AAE1FIZ5_PETCI</name>
<comment type="caution">
    <text evidence="2">The sequence shown here is derived from an EMBL/GenBank/DDBJ whole genome shotgun (WGS) entry which is preliminary data.</text>
</comment>
<dbReference type="AlphaFoldDB" id="A0AAE1FIZ5"/>
<protein>
    <submittedName>
        <fullName evidence="2">Uncharacterized protein</fullName>
    </submittedName>
</protein>
<evidence type="ECO:0000313" key="2">
    <source>
        <dbReference type="EMBL" id="KAK3874561.1"/>
    </source>
</evidence>
<feature type="compositionally biased region" description="Low complexity" evidence="1">
    <location>
        <begin position="67"/>
        <end position="76"/>
    </location>
</feature>
<sequence length="114" mass="12561">MTEPCKARRDGLGTKAIVASYLQELALSWGGSRQRREGAPHRHLLLRVFPVTVLYGNGYGNEGAAPPGGRCPRGRLLLGGGGPWGQHQQEGNQHPRQLRPGRERVARGRHQRAR</sequence>
<feature type="compositionally biased region" description="Polar residues" evidence="1">
    <location>
        <begin position="86"/>
        <end position="95"/>
    </location>
</feature>
<dbReference type="EMBL" id="JAWQEG010002095">
    <property type="protein sequence ID" value="KAK3874561.1"/>
    <property type="molecule type" value="Genomic_DNA"/>
</dbReference>
<feature type="region of interest" description="Disordered" evidence="1">
    <location>
        <begin position="61"/>
        <end position="114"/>
    </location>
</feature>
<keyword evidence="3" id="KW-1185">Reference proteome</keyword>
<proteinExistence type="predicted"/>
<accession>A0AAE1FIZ5</accession>
<dbReference type="Proteomes" id="UP001286313">
    <property type="component" value="Unassembled WGS sequence"/>
</dbReference>
<organism evidence="2 3">
    <name type="scientific">Petrolisthes cinctipes</name>
    <name type="common">Flat porcelain crab</name>
    <dbReference type="NCBI Taxonomy" id="88211"/>
    <lineage>
        <taxon>Eukaryota</taxon>
        <taxon>Metazoa</taxon>
        <taxon>Ecdysozoa</taxon>
        <taxon>Arthropoda</taxon>
        <taxon>Crustacea</taxon>
        <taxon>Multicrustacea</taxon>
        <taxon>Malacostraca</taxon>
        <taxon>Eumalacostraca</taxon>
        <taxon>Eucarida</taxon>
        <taxon>Decapoda</taxon>
        <taxon>Pleocyemata</taxon>
        <taxon>Anomura</taxon>
        <taxon>Galatheoidea</taxon>
        <taxon>Porcellanidae</taxon>
        <taxon>Petrolisthes</taxon>
    </lineage>
</organism>
<reference evidence="2" key="1">
    <citation type="submission" date="2023-10" db="EMBL/GenBank/DDBJ databases">
        <title>Genome assemblies of two species of porcelain crab, Petrolisthes cinctipes and Petrolisthes manimaculis (Anomura: Porcellanidae).</title>
        <authorList>
            <person name="Angst P."/>
        </authorList>
    </citation>
    <scope>NUCLEOTIDE SEQUENCE</scope>
    <source>
        <strain evidence="2">PB745_01</strain>
        <tissue evidence="2">Gill</tissue>
    </source>
</reference>
<evidence type="ECO:0000313" key="3">
    <source>
        <dbReference type="Proteomes" id="UP001286313"/>
    </source>
</evidence>
<evidence type="ECO:0000256" key="1">
    <source>
        <dbReference type="SAM" id="MobiDB-lite"/>
    </source>
</evidence>
<gene>
    <name evidence="2" type="ORF">Pcinc_020520</name>
</gene>